<gene>
    <name evidence="2" type="ORF">ENN51_00880</name>
</gene>
<evidence type="ECO:0008006" key="3">
    <source>
        <dbReference type="Google" id="ProtNLM"/>
    </source>
</evidence>
<dbReference type="EMBL" id="DSBX01000025">
    <property type="protein sequence ID" value="HDQ98829.1"/>
    <property type="molecule type" value="Genomic_DNA"/>
</dbReference>
<sequence length="93" mass="10541">MRVLRQAEFWFIVASAAVLTIGHYAVTADAPFWHHLFRRLYYLPMVIAGFRYGLAGGLLTAAAISLAYLPHIVITRHTLPLEALEARFEIPLY</sequence>
<keyword evidence="1" id="KW-1133">Transmembrane helix</keyword>
<proteinExistence type="predicted"/>
<dbReference type="Proteomes" id="UP000885672">
    <property type="component" value="Unassembled WGS sequence"/>
</dbReference>
<organism evidence="2">
    <name type="scientific">candidate division WOR-3 bacterium</name>
    <dbReference type="NCBI Taxonomy" id="2052148"/>
    <lineage>
        <taxon>Bacteria</taxon>
        <taxon>Bacteria division WOR-3</taxon>
    </lineage>
</organism>
<dbReference type="AlphaFoldDB" id="A0A7V0T415"/>
<feature type="transmembrane region" description="Helical" evidence="1">
    <location>
        <begin position="46"/>
        <end position="69"/>
    </location>
</feature>
<keyword evidence="1" id="KW-0812">Transmembrane</keyword>
<protein>
    <recommendedName>
        <fullName evidence="3">Sensor histidine kinase</fullName>
    </recommendedName>
</protein>
<name>A0A7V0T415_UNCW3</name>
<reference evidence="2" key="1">
    <citation type="journal article" date="2020" name="mSystems">
        <title>Genome- and Community-Level Interaction Insights into Carbon Utilization and Element Cycling Functions of Hydrothermarchaeota in Hydrothermal Sediment.</title>
        <authorList>
            <person name="Zhou Z."/>
            <person name="Liu Y."/>
            <person name="Xu W."/>
            <person name="Pan J."/>
            <person name="Luo Z.H."/>
            <person name="Li M."/>
        </authorList>
    </citation>
    <scope>NUCLEOTIDE SEQUENCE [LARGE SCALE GENOMIC DNA]</scope>
    <source>
        <strain evidence="2">SpSt-1182</strain>
    </source>
</reference>
<feature type="non-terminal residue" evidence="2">
    <location>
        <position position="93"/>
    </location>
</feature>
<feature type="transmembrane region" description="Helical" evidence="1">
    <location>
        <begin position="7"/>
        <end position="26"/>
    </location>
</feature>
<accession>A0A7V0T415</accession>
<evidence type="ECO:0000313" key="2">
    <source>
        <dbReference type="EMBL" id="HDQ98829.1"/>
    </source>
</evidence>
<comment type="caution">
    <text evidence="2">The sequence shown here is derived from an EMBL/GenBank/DDBJ whole genome shotgun (WGS) entry which is preliminary data.</text>
</comment>
<keyword evidence="1" id="KW-0472">Membrane</keyword>
<evidence type="ECO:0000256" key="1">
    <source>
        <dbReference type="SAM" id="Phobius"/>
    </source>
</evidence>